<organism evidence="2 3">
    <name type="scientific">Chironomus riparius</name>
    <dbReference type="NCBI Taxonomy" id="315576"/>
    <lineage>
        <taxon>Eukaryota</taxon>
        <taxon>Metazoa</taxon>
        <taxon>Ecdysozoa</taxon>
        <taxon>Arthropoda</taxon>
        <taxon>Hexapoda</taxon>
        <taxon>Insecta</taxon>
        <taxon>Pterygota</taxon>
        <taxon>Neoptera</taxon>
        <taxon>Endopterygota</taxon>
        <taxon>Diptera</taxon>
        <taxon>Nematocera</taxon>
        <taxon>Chironomoidea</taxon>
        <taxon>Chironomidae</taxon>
        <taxon>Chironominae</taxon>
        <taxon>Chironomus</taxon>
    </lineage>
</organism>
<name>A0A9N9WT97_9DIPT</name>
<feature type="transmembrane region" description="Helical" evidence="1">
    <location>
        <begin position="6"/>
        <end position="27"/>
    </location>
</feature>
<protein>
    <submittedName>
        <fullName evidence="2">Uncharacterized protein</fullName>
    </submittedName>
</protein>
<accession>A0A9N9WT97</accession>
<evidence type="ECO:0000313" key="2">
    <source>
        <dbReference type="EMBL" id="CAG9805203.1"/>
    </source>
</evidence>
<keyword evidence="1" id="KW-1133">Transmembrane helix</keyword>
<gene>
    <name evidence="2" type="ORF">CHIRRI_LOCUS8080</name>
</gene>
<dbReference type="EMBL" id="OU895878">
    <property type="protein sequence ID" value="CAG9805203.1"/>
    <property type="molecule type" value="Genomic_DNA"/>
</dbReference>
<evidence type="ECO:0000256" key="1">
    <source>
        <dbReference type="SAM" id="Phobius"/>
    </source>
</evidence>
<dbReference type="AlphaFoldDB" id="A0A9N9WT97"/>
<keyword evidence="1" id="KW-0472">Membrane</keyword>
<keyword evidence="3" id="KW-1185">Reference proteome</keyword>
<reference evidence="2" key="2">
    <citation type="submission" date="2022-10" db="EMBL/GenBank/DDBJ databases">
        <authorList>
            <consortium name="ENA_rothamsted_submissions"/>
            <consortium name="culmorum"/>
            <person name="King R."/>
        </authorList>
    </citation>
    <scope>NUCLEOTIDE SEQUENCE</scope>
</reference>
<reference evidence="2" key="1">
    <citation type="submission" date="2022-01" db="EMBL/GenBank/DDBJ databases">
        <authorList>
            <person name="King R."/>
        </authorList>
    </citation>
    <scope>NUCLEOTIDE SEQUENCE</scope>
</reference>
<dbReference type="Proteomes" id="UP001153620">
    <property type="component" value="Chromosome 2"/>
</dbReference>
<proteinExistence type="predicted"/>
<sequence length="132" mass="15224">MLLPIVVIIVGSLLALLMFVLEIAKFYCKSSHFKNFKVTPQLSHTLKSKINLRKWKEKFVRKSSKASRTSDGIVSRKEVEQIIIGIKRETIKQIKFQKEERLKGGYWVAKKFKHGKNNCIEKVYPVVTATTS</sequence>
<evidence type="ECO:0000313" key="3">
    <source>
        <dbReference type="Proteomes" id="UP001153620"/>
    </source>
</evidence>
<keyword evidence="1" id="KW-0812">Transmembrane</keyword>